<name>A0A3M5U5A5_9PSED</name>
<keyword evidence="1" id="KW-0472">Membrane</keyword>
<evidence type="ECO:0000313" key="3">
    <source>
        <dbReference type="Proteomes" id="UP000281514"/>
    </source>
</evidence>
<gene>
    <name evidence="2" type="ORF">ALP32_00695</name>
</gene>
<protein>
    <submittedName>
        <fullName evidence="2">GGDEF domain protein</fullName>
    </submittedName>
</protein>
<keyword evidence="1" id="KW-1133">Transmembrane helix</keyword>
<accession>A0A3M5U5A5</accession>
<comment type="caution">
    <text evidence="2">The sequence shown here is derived from an EMBL/GenBank/DDBJ whole genome shotgun (WGS) entry which is preliminary data.</text>
</comment>
<sequence>MFASSRQARLKWTRPELMLIVGSSVSMLAILAIVASLLARERDDAAQTAARAAANIVQLIDADVLHNAELYDSSLQGMISAWERPDLKDLSPELRQLVLFDRSTAAAYKGDLVLLDNRGEILADSLSVIPRNDNFSDRHYFRIHALVYCFRKNQLLTNVKFKFYQ</sequence>
<proteinExistence type="predicted"/>
<dbReference type="EMBL" id="RBTX01000044">
    <property type="protein sequence ID" value="RMU41100.1"/>
    <property type="molecule type" value="Genomic_DNA"/>
</dbReference>
<evidence type="ECO:0000256" key="1">
    <source>
        <dbReference type="SAM" id="Phobius"/>
    </source>
</evidence>
<dbReference type="Proteomes" id="UP000281514">
    <property type="component" value="Unassembled WGS sequence"/>
</dbReference>
<reference evidence="2 3" key="1">
    <citation type="submission" date="2018-08" db="EMBL/GenBank/DDBJ databases">
        <title>Recombination of ecologically and evolutionarily significant loci maintains genetic cohesion in the Pseudomonas syringae species complex.</title>
        <authorList>
            <person name="Dillon M."/>
            <person name="Thakur S."/>
            <person name="Almeida R.N.D."/>
            <person name="Weir B.S."/>
            <person name="Guttman D.S."/>
        </authorList>
    </citation>
    <scope>NUCLEOTIDE SEQUENCE [LARGE SCALE GENOMIC DNA]</scope>
    <source>
        <strain evidence="2 3">ICMP 9749</strain>
    </source>
</reference>
<keyword evidence="1" id="KW-0812">Transmembrane</keyword>
<dbReference type="Gene3D" id="3.30.450.20">
    <property type="entry name" value="PAS domain"/>
    <property type="match status" value="1"/>
</dbReference>
<dbReference type="AlphaFoldDB" id="A0A3M5U5A5"/>
<organism evidence="2 3">
    <name type="scientific">Pseudomonas avellanae</name>
    <dbReference type="NCBI Taxonomy" id="46257"/>
    <lineage>
        <taxon>Bacteria</taxon>
        <taxon>Pseudomonadati</taxon>
        <taxon>Pseudomonadota</taxon>
        <taxon>Gammaproteobacteria</taxon>
        <taxon>Pseudomonadales</taxon>
        <taxon>Pseudomonadaceae</taxon>
        <taxon>Pseudomonas</taxon>
    </lineage>
</organism>
<evidence type="ECO:0000313" key="2">
    <source>
        <dbReference type="EMBL" id="RMU41100.1"/>
    </source>
</evidence>
<feature type="transmembrane region" description="Helical" evidence="1">
    <location>
        <begin position="17"/>
        <end position="39"/>
    </location>
</feature>